<dbReference type="PANTHER" id="PTHR44688:SF25">
    <property type="entry name" value="HTH LUXR-TYPE DOMAIN-CONTAINING PROTEIN"/>
    <property type="match status" value="1"/>
</dbReference>
<evidence type="ECO:0000256" key="3">
    <source>
        <dbReference type="ARBA" id="ARBA00023163"/>
    </source>
</evidence>
<keyword evidence="6" id="KW-1185">Reference proteome</keyword>
<gene>
    <name evidence="5" type="ORF">KSB_87730</name>
</gene>
<dbReference type="EMBL" id="BNJG01000005">
    <property type="protein sequence ID" value="GHO60298.1"/>
    <property type="molecule type" value="Genomic_DNA"/>
</dbReference>
<dbReference type="PROSITE" id="PS00622">
    <property type="entry name" value="HTH_LUXR_1"/>
    <property type="match status" value="1"/>
</dbReference>
<evidence type="ECO:0000259" key="4">
    <source>
        <dbReference type="PROSITE" id="PS50043"/>
    </source>
</evidence>
<keyword evidence="3" id="KW-0804">Transcription</keyword>
<dbReference type="InterPro" id="IPR036388">
    <property type="entry name" value="WH-like_DNA-bd_sf"/>
</dbReference>
<evidence type="ECO:0000313" key="6">
    <source>
        <dbReference type="Proteomes" id="UP000654345"/>
    </source>
</evidence>
<dbReference type="InterPro" id="IPR016032">
    <property type="entry name" value="Sig_transdc_resp-reg_C-effctor"/>
</dbReference>
<dbReference type="PROSITE" id="PS50043">
    <property type="entry name" value="HTH_LUXR_2"/>
    <property type="match status" value="1"/>
</dbReference>
<dbReference type="CDD" id="cd06170">
    <property type="entry name" value="LuxR_C_like"/>
    <property type="match status" value="1"/>
</dbReference>
<evidence type="ECO:0000256" key="1">
    <source>
        <dbReference type="ARBA" id="ARBA00023015"/>
    </source>
</evidence>
<dbReference type="InterPro" id="IPR041617">
    <property type="entry name" value="TPR_MalT"/>
</dbReference>
<comment type="caution">
    <text evidence="5">The sequence shown here is derived from an EMBL/GenBank/DDBJ whole genome shotgun (WGS) entry which is preliminary data.</text>
</comment>
<dbReference type="SMART" id="SM00421">
    <property type="entry name" value="HTH_LUXR"/>
    <property type="match status" value="1"/>
</dbReference>
<feature type="domain" description="HTH luxR-type" evidence="4">
    <location>
        <begin position="359"/>
        <end position="424"/>
    </location>
</feature>
<name>A0ABQ3V5S7_9CHLR</name>
<dbReference type="Pfam" id="PF00196">
    <property type="entry name" value="GerE"/>
    <property type="match status" value="1"/>
</dbReference>
<sequence length="426" mass="47887">MALEREEEVIWHLVPLACSFLLHHVVRQEGASLVPRLLFAKNQATWSYATCKVGQWLAMAALEAGQLHLAYEESREGLDLIGQTTGYALLKGYFEVVLARVYYQWNRLEEARGLLATVVQDATSLLNLDVLAEGYFESVSVALARGVWSEAEFALHELERWTQRERSAVFSGWFPIARAQWWLVQGQLKEASDWVSGVHFSEGPWDRRLYDAFPTVIRVYFAQRRFREALDLLERWSGHLDRPTNVRITMAYLSQLLVALHQAGQHEQIRETAERLFALTEPEGYLRVYLAEGELMREALQALLSTYVGQDEVTTATRVSIAKLLVAFEQEPSGASRSLEGANPSEPALSLARQLSVTSSMPEISLTRREQEVLRLLATGASNQDIAQALVISLDTVKKHVSNLLSKLGASSRTQTVALARAYSLL</sequence>
<dbReference type="Gene3D" id="1.10.10.10">
    <property type="entry name" value="Winged helix-like DNA-binding domain superfamily/Winged helix DNA-binding domain"/>
    <property type="match status" value="1"/>
</dbReference>
<keyword evidence="2" id="KW-0238">DNA-binding</keyword>
<dbReference type="InterPro" id="IPR011990">
    <property type="entry name" value="TPR-like_helical_dom_sf"/>
</dbReference>
<proteinExistence type="predicted"/>
<reference evidence="5 6" key="1">
    <citation type="journal article" date="2021" name="Int. J. Syst. Evol. Microbiol.">
        <title>Reticulibacter mediterranei gen. nov., sp. nov., within the new family Reticulibacteraceae fam. nov., and Ktedonospora formicarum gen. nov., sp. nov., Ktedonobacter robiniae sp. nov., Dictyobacter formicarum sp. nov. and Dictyobacter arantiisoli sp. nov., belonging to the class Ktedonobacteria.</title>
        <authorList>
            <person name="Yabe S."/>
            <person name="Zheng Y."/>
            <person name="Wang C.M."/>
            <person name="Sakai Y."/>
            <person name="Abe K."/>
            <person name="Yokota A."/>
            <person name="Donadio S."/>
            <person name="Cavaletti L."/>
            <person name="Monciardini P."/>
        </authorList>
    </citation>
    <scope>NUCLEOTIDE SEQUENCE [LARGE SCALE GENOMIC DNA]</scope>
    <source>
        <strain evidence="5 6">SOSP1-30</strain>
    </source>
</reference>
<dbReference type="PANTHER" id="PTHR44688">
    <property type="entry name" value="DNA-BINDING TRANSCRIPTIONAL ACTIVATOR DEVR_DOSR"/>
    <property type="match status" value="1"/>
</dbReference>
<dbReference type="SUPFAM" id="SSF48452">
    <property type="entry name" value="TPR-like"/>
    <property type="match status" value="1"/>
</dbReference>
<dbReference type="Gene3D" id="1.25.40.10">
    <property type="entry name" value="Tetratricopeptide repeat domain"/>
    <property type="match status" value="1"/>
</dbReference>
<accession>A0ABQ3V5S7</accession>
<organism evidence="5 6">
    <name type="scientific">Ktedonobacter robiniae</name>
    <dbReference type="NCBI Taxonomy" id="2778365"/>
    <lineage>
        <taxon>Bacteria</taxon>
        <taxon>Bacillati</taxon>
        <taxon>Chloroflexota</taxon>
        <taxon>Ktedonobacteria</taxon>
        <taxon>Ktedonobacterales</taxon>
        <taxon>Ktedonobacteraceae</taxon>
        <taxon>Ktedonobacter</taxon>
    </lineage>
</organism>
<dbReference type="SUPFAM" id="SSF46894">
    <property type="entry name" value="C-terminal effector domain of the bipartite response regulators"/>
    <property type="match status" value="1"/>
</dbReference>
<dbReference type="Pfam" id="PF17874">
    <property type="entry name" value="TPR_MalT"/>
    <property type="match status" value="1"/>
</dbReference>
<evidence type="ECO:0000256" key="2">
    <source>
        <dbReference type="ARBA" id="ARBA00023125"/>
    </source>
</evidence>
<evidence type="ECO:0000313" key="5">
    <source>
        <dbReference type="EMBL" id="GHO60298.1"/>
    </source>
</evidence>
<keyword evidence="1" id="KW-0805">Transcription regulation</keyword>
<dbReference type="Proteomes" id="UP000654345">
    <property type="component" value="Unassembled WGS sequence"/>
</dbReference>
<dbReference type="InterPro" id="IPR000792">
    <property type="entry name" value="Tscrpt_reg_LuxR_C"/>
</dbReference>
<protein>
    <recommendedName>
        <fullName evidence="4">HTH luxR-type domain-containing protein</fullName>
    </recommendedName>
</protein>
<dbReference type="PRINTS" id="PR00038">
    <property type="entry name" value="HTHLUXR"/>
</dbReference>